<dbReference type="EMBL" id="CM000785">
    <property type="protein sequence ID" value="AQL07442.1"/>
    <property type="molecule type" value="Genomic_DNA"/>
</dbReference>
<accession>A0A1D6PCU0</accession>
<organism evidence="2">
    <name type="scientific">Zea mays</name>
    <name type="common">Maize</name>
    <dbReference type="NCBI Taxonomy" id="4577"/>
    <lineage>
        <taxon>Eukaryota</taxon>
        <taxon>Viridiplantae</taxon>
        <taxon>Streptophyta</taxon>
        <taxon>Embryophyta</taxon>
        <taxon>Tracheophyta</taxon>
        <taxon>Spermatophyta</taxon>
        <taxon>Magnoliopsida</taxon>
        <taxon>Liliopsida</taxon>
        <taxon>Poales</taxon>
        <taxon>Poaceae</taxon>
        <taxon>PACMAD clade</taxon>
        <taxon>Panicoideae</taxon>
        <taxon>Andropogonodae</taxon>
        <taxon>Andropogoneae</taxon>
        <taxon>Tripsacinae</taxon>
        <taxon>Zea</taxon>
    </lineage>
</organism>
<sequence length="102" mass="11291">MGGGGRTRDLEVLLGSLNHYARGPFTTKIIENDKIVKTTQNTRNQRSLDITMKLNLLGVRQPPSIVLRKPFHTGRENPQTSTPPIHSGIEAHVRTVAIEAEP</sequence>
<name>A0A1D6PCU0_MAIZE</name>
<reference evidence="2" key="1">
    <citation type="submission" date="2015-12" db="EMBL/GenBank/DDBJ databases">
        <title>Update maize B73 reference genome by single molecule sequencing technologies.</title>
        <authorList>
            <consortium name="Maize Genome Sequencing Project"/>
            <person name="Ware D."/>
        </authorList>
    </citation>
    <scope>NUCLEOTIDE SEQUENCE</scope>
    <source>
        <tissue evidence="2">Seedling</tissue>
    </source>
</reference>
<gene>
    <name evidence="2" type="ORF">ZEAMMB73_Zm00001d047739</name>
</gene>
<proteinExistence type="predicted"/>
<protein>
    <submittedName>
        <fullName evidence="2">Phosphoinositide phosphatase SAC8</fullName>
    </submittedName>
</protein>
<evidence type="ECO:0000256" key="1">
    <source>
        <dbReference type="SAM" id="MobiDB-lite"/>
    </source>
</evidence>
<feature type="region of interest" description="Disordered" evidence="1">
    <location>
        <begin position="69"/>
        <end position="90"/>
    </location>
</feature>
<dbReference type="EMBL" id="CM000785">
    <property type="protein sequence ID" value="AQL07440.1"/>
    <property type="molecule type" value="Genomic_DNA"/>
</dbReference>
<dbReference type="AlphaFoldDB" id="A0A1D6PCU0"/>
<evidence type="ECO:0000313" key="2">
    <source>
        <dbReference type="EMBL" id="AQL07442.1"/>
    </source>
</evidence>